<reference evidence="1" key="1">
    <citation type="journal article" date="2020" name="Fungal Divers.">
        <title>Resolving the Mortierellaceae phylogeny through synthesis of multi-gene phylogenetics and phylogenomics.</title>
        <authorList>
            <person name="Vandepol N."/>
            <person name="Liber J."/>
            <person name="Desiro A."/>
            <person name="Na H."/>
            <person name="Kennedy M."/>
            <person name="Barry K."/>
            <person name="Grigoriev I.V."/>
            <person name="Miller A.N."/>
            <person name="O'Donnell K."/>
            <person name="Stajich J.E."/>
            <person name="Bonito G."/>
        </authorList>
    </citation>
    <scope>NUCLEOTIDE SEQUENCE</scope>
    <source>
        <strain evidence="1">NVP60</strain>
    </source>
</reference>
<evidence type="ECO:0000313" key="2">
    <source>
        <dbReference type="Proteomes" id="UP000823405"/>
    </source>
</evidence>
<protein>
    <submittedName>
        <fullName evidence="1">Uncharacterized protein</fullName>
    </submittedName>
</protein>
<name>A0A9P6UH49_9FUNG</name>
<comment type="caution">
    <text evidence="1">The sequence shown here is derived from an EMBL/GenBank/DDBJ whole genome shotgun (WGS) entry which is preliminary data.</text>
</comment>
<gene>
    <name evidence="1" type="ORF">BGZ97_004245</name>
</gene>
<keyword evidence="2" id="KW-1185">Reference proteome</keyword>
<dbReference type="OrthoDB" id="2384767at2759"/>
<dbReference type="EMBL" id="JAAAIN010002046">
    <property type="protein sequence ID" value="KAG0297709.1"/>
    <property type="molecule type" value="Genomic_DNA"/>
</dbReference>
<proteinExistence type="predicted"/>
<accession>A0A9P6UH49</accession>
<sequence length="274" mass="30554">MEHILGDIKVSESDDWVQEHVLVWVNKTFSHPDVQDVIDFKVVHDSLFKNPILTAGLNSTDPTERERHVKLMKNHCARIDVEFVFPKYSGNTLRLFARTHKGDIRVRTEGPTMVFKELHLETQVGDVFFEAGTVQTSTSIKTGRGKVQGTVRTLEQVEVTTTTGDIALRVDTKPGYHGSDTKNLNITLQSTKSSIDLELVRQYNGWFSLMSGIDRPTFGLSPDYKDFIRISSSTATSLSGWVWDGFSGRKDLPSVSATASSGTVHAQVLSKPKK</sequence>
<organism evidence="1 2">
    <name type="scientific">Linnemannia gamsii</name>
    <dbReference type="NCBI Taxonomy" id="64522"/>
    <lineage>
        <taxon>Eukaryota</taxon>
        <taxon>Fungi</taxon>
        <taxon>Fungi incertae sedis</taxon>
        <taxon>Mucoromycota</taxon>
        <taxon>Mortierellomycotina</taxon>
        <taxon>Mortierellomycetes</taxon>
        <taxon>Mortierellales</taxon>
        <taxon>Mortierellaceae</taxon>
        <taxon>Linnemannia</taxon>
    </lineage>
</organism>
<evidence type="ECO:0000313" key="1">
    <source>
        <dbReference type="EMBL" id="KAG0297709.1"/>
    </source>
</evidence>
<dbReference type="AlphaFoldDB" id="A0A9P6UH49"/>
<dbReference type="Proteomes" id="UP000823405">
    <property type="component" value="Unassembled WGS sequence"/>
</dbReference>